<accession>A0ABS5FFS9</accession>
<organism evidence="1 2">
    <name type="scientific">Bradyrhizobium jicamae</name>
    <dbReference type="NCBI Taxonomy" id="280332"/>
    <lineage>
        <taxon>Bacteria</taxon>
        <taxon>Pseudomonadati</taxon>
        <taxon>Pseudomonadota</taxon>
        <taxon>Alphaproteobacteria</taxon>
        <taxon>Hyphomicrobiales</taxon>
        <taxon>Nitrobacteraceae</taxon>
        <taxon>Bradyrhizobium</taxon>
    </lineage>
</organism>
<dbReference type="EMBL" id="JAFCJH010000007">
    <property type="protein sequence ID" value="MBR0795648.1"/>
    <property type="molecule type" value="Genomic_DNA"/>
</dbReference>
<reference evidence="2" key="1">
    <citation type="journal article" date="2021" name="ISME J.">
        <title>Evolutionary origin and ecological implication of a unique nif island in free-living Bradyrhizobium lineages.</title>
        <authorList>
            <person name="Tao J."/>
        </authorList>
    </citation>
    <scope>NUCLEOTIDE SEQUENCE [LARGE SCALE GENOMIC DNA]</scope>
    <source>
        <strain evidence="2">SZCCT0434</strain>
    </source>
</reference>
<evidence type="ECO:0000313" key="2">
    <source>
        <dbReference type="Proteomes" id="UP001315278"/>
    </source>
</evidence>
<proteinExistence type="predicted"/>
<dbReference type="RefSeq" id="WP_212492393.1">
    <property type="nucleotide sequence ID" value="NZ_JAFCJH010000007.1"/>
</dbReference>
<evidence type="ECO:0000313" key="1">
    <source>
        <dbReference type="EMBL" id="MBR0795648.1"/>
    </source>
</evidence>
<protein>
    <submittedName>
        <fullName evidence="1">Uncharacterized protein</fullName>
    </submittedName>
</protein>
<dbReference type="Proteomes" id="UP001315278">
    <property type="component" value="Unassembled WGS sequence"/>
</dbReference>
<sequence>MGNNSTKVDSLKVIQGGKAEVVKPTKALTHKDIKAFLAKFAEAILVDQERVNKLPRKQFHPDYDNGMWKRNREAHVDAIVDLSMTVDRMPKRLLKRLTELATAYRPEVVKQPLLNIISDLATRVRSPWLYETASLFFNELIKDVSRQDPCISSKGSPLEMMLRWFDYDDPIQIAQDPECEYVGLLASHIKRESDETKHVLAARGKHAFIEMRVTREFCDDLLPRRPRGP</sequence>
<keyword evidence="2" id="KW-1185">Reference proteome</keyword>
<gene>
    <name evidence="1" type="ORF">JQ615_09635</name>
</gene>
<comment type="caution">
    <text evidence="1">The sequence shown here is derived from an EMBL/GenBank/DDBJ whole genome shotgun (WGS) entry which is preliminary data.</text>
</comment>
<name>A0ABS5FFS9_9BRAD</name>